<organism evidence="9 10">
    <name type="scientific">Sordaria macrospora (strain ATCC MYA-333 / DSM 997 / K(L3346) / K-hell)</name>
    <dbReference type="NCBI Taxonomy" id="771870"/>
    <lineage>
        <taxon>Eukaryota</taxon>
        <taxon>Fungi</taxon>
        <taxon>Dikarya</taxon>
        <taxon>Ascomycota</taxon>
        <taxon>Pezizomycotina</taxon>
        <taxon>Sordariomycetes</taxon>
        <taxon>Sordariomycetidae</taxon>
        <taxon>Sordariales</taxon>
        <taxon>Sordariaceae</taxon>
        <taxon>Sordaria</taxon>
    </lineage>
</organism>
<evidence type="ECO:0000256" key="5">
    <source>
        <dbReference type="ARBA" id="ARBA00023274"/>
    </source>
</evidence>
<dbReference type="GO" id="GO:0003735">
    <property type="term" value="F:structural constituent of ribosome"/>
    <property type="evidence" value="ECO:0007669"/>
    <property type="project" value="InterPro"/>
</dbReference>
<comment type="subcellular location">
    <subcellularLocation>
        <location evidence="1">Mitochondrion</location>
    </subcellularLocation>
</comment>
<dbReference type="VEuPathDB" id="FungiDB:SMAC_02950"/>
<dbReference type="KEGG" id="smp:10805909"/>
<dbReference type="InParanoid" id="F7VXY5"/>
<dbReference type="HAMAP" id="MF_01310">
    <property type="entry name" value="Ribosomal_uS11"/>
    <property type="match status" value="1"/>
</dbReference>
<comment type="caution">
    <text evidence="9">The sequence shown here is derived from an EMBL/GenBank/DDBJ whole genome shotgun (WGS) entry which is preliminary data.</text>
</comment>
<comment type="similarity">
    <text evidence="2">Belongs to the universal ribosomal protein uS11 family.</text>
</comment>
<dbReference type="Proteomes" id="UP000001881">
    <property type="component" value="Unassembled WGS sequence"/>
</dbReference>
<keyword evidence="4" id="KW-0496">Mitochondrion</keyword>
<dbReference type="STRING" id="771870.F7VXY5"/>
<keyword evidence="3" id="KW-0689">Ribosomal protein</keyword>
<dbReference type="Gene3D" id="3.30.420.80">
    <property type="entry name" value="Ribosomal protein S11"/>
    <property type="match status" value="1"/>
</dbReference>
<evidence type="ECO:0000256" key="2">
    <source>
        <dbReference type="ARBA" id="ARBA00006194"/>
    </source>
</evidence>
<gene>
    <name evidence="9" type="ORF">SMAC_02950</name>
</gene>
<dbReference type="EMBL" id="CABT02000012">
    <property type="protein sequence ID" value="CCC10379.1"/>
    <property type="molecule type" value="Genomic_DNA"/>
</dbReference>
<evidence type="ECO:0000256" key="3">
    <source>
        <dbReference type="ARBA" id="ARBA00022980"/>
    </source>
</evidence>
<dbReference type="GO" id="GO:0005739">
    <property type="term" value="C:mitochondrion"/>
    <property type="evidence" value="ECO:0007669"/>
    <property type="project" value="UniProtKB-SubCell"/>
</dbReference>
<dbReference type="FunFam" id="3.30.420.80:FF:000011">
    <property type="entry name" value="37S ribosomal protein S18, mitochondrial"/>
    <property type="match status" value="1"/>
</dbReference>
<dbReference type="GO" id="GO:0006412">
    <property type="term" value="P:translation"/>
    <property type="evidence" value="ECO:0007669"/>
    <property type="project" value="InterPro"/>
</dbReference>
<dbReference type="AlphaFoldDB" id="F7VXY5"/>
<keyword evidence="10" id="KW-1185">Reference proteome</keyword>
<evidence type="ECO:0000256" key="7">
    <source>
        <dbReference type="ARBA" id="ARBA00070326"/>
    </source>
</evidence>
<name>F7VXY5_SORMK</name>
<evidence type="ECO:0000256" key="6">
    <source>
        <dbReference type="ARBA" id="ARBA00037226"/>
    </source>
</evidence>
<feature type="compositionally biased region" description="Basic residues" evidence="8">
    <location>
        <begin position="1"/>
        <end position="11"/>
    </location>
</feature>
<reference evidence="9 10" key="1">
    <citation type="journal article" date="2010" name="PLoS Genet.">
        <title>De novo assembly of a 40 Mb eukaryotic genome from short sequence reads: Sordaria macrospora, a model organism for fungal morphogenesis.</title>
        <authorList>
            <person name="Nowrousian M."/>
            <person name="Stajich J."/>
            <person name="Chu M."/>
            <person name="Engh I."/>
            <person name="Espagne E."/>
            <person name="Halliday K."/>
            <person name="Kamerewerd J."/>
            <person name="Kempken F."/>
            <person name="Knab B."/>
            <person name="Kuo H.C."/>
            <person name="Osiewacz H.D."/>
            <person name="Poeggeler S."/>
            <person name="Read N."/>
            <person name="Seiler S."/>
            <person name="Smith K."/>
            <person name="Zickler D."/>
            <person name="Kueck U."/>
            <person name="Freitag M."/>
        </authorList>
    </citation>
    <scope>NUCLEOTIDE SEQUENCE [LARGE SCALE GENOMIC DNA]</scope>
    <source>
        <strain evidence="10">ATCC MYA-333 / DSM 997 / K(L3346) / K-hell</strain>
        <tissue evidence="9">Mycelium</tissue>
    </source>
</reference>
<proteinExistence type="inferred from homology"/>
<dbReference type="HOGENOM" id="CLU_774092_0_0_1"/>
<dbReference type="InterPro" id="IPR036967">
    <property type="entry name" value="Ribosomal_uS11_sf"/>
</dbReference>
<sequence length="372" mass="40721">MAQSIHARRTGRLGTEGPPKSFGFFAPARPQNCSKTAPKHFSPPLSDSCCECQDLCLPHQPLLAARLLLKVALPPALPAPWPSTQNFVDLLNFRSANGTGSHLLNGTRAPRTTEPRPLHFDSFPPGPALCAPTASSTGPSNIAFSSVVHLHVVTAPRSIWPNKMSRFSTGRLLAQSLFQTISKPAVVPSATPLWTRAFSQTPMRKDADSESSSKLMESLTRGIVGMAADPSELTGDKLATNIGLRDTEDEPYHFHIYAHKHNCHITVTKPNRDAIISLSCGNLGFKKSNRKHYDSAYQLGAYVVDKMHQMNLHNKIKKMEVVLRGFGPGREAVIKVLLGNEGRMLRNSIVRVADATRLKFGGTRSKKPRRLG</sequence>
<accession>F7VXY5</accession>
<dbReference type="SUPFAM" id="SSF53137">
    <property type="entry name" value="Translational machinery components"/>
    <property type="match status" value="1"/>
</dbReference>
<dbReference type="InterPro" id="IPR001971">
    <property type="entry name" value="Ribosomal_uS11"/>
</dbReference>
<keyword evidence="5" id="KW-0687">Ribonucleoprotein</keyword>
<dbReference type="eggNOG" id="ENOG502S752">
    <property type="taxonomic scope" value="Eukaryota"/>
</dbReference>
<evidence type="ECO:0000256" key="1">
    <source>
        <dbReference type="ARBA" id="ARBA00004173"/>
    </source>
</evidence>
<dbReference type="GO" id="GO:0005840">
    <property type="term" value="C:ribosome"/>
    <property type="evidence" value="ECO:0007669"/>
    <property type="project" value="UniProtKB-KW"/>
</dbReference>
<comment type="function">
    <text evidence="6">Component of the mitochondrial ribosome (mitoribosome), a dedicated translation machinery responsible for the synthesis of mitochondrial genome-encoded proteins, including at least some of the essential transmembrane subunits of the mitochondrial respiratory chain. The mitoribosomes are attached to the mitochondrial inner membrane and translation products are cotranslationally integrated into the membrane.</text>
</comment>
<evidence type="ECO:0000256" key="4">
    <source>
        <dbReference type="ARBA" id="ARBA00023128"/>
    </source>
</evidence>
<dbReference type="OMA" id="WTRAFSQ"/>
<dbReference type="GeneID" id="10805909"/>
<evidence type="ECO:0000256" key="8">
    <source>
        <dbReference type="SAM" id="MobiDB-lite"/>
    </source>
</evidence>
<protein>
    <recommendedName>
        <fullName evidence="7">Small ribosomal subunit protein uS11m</fullName>
    </recommendedName>
</protein>
<feature type="region of interest" description="Disordered" evidence="8">
    <location>
        <begin position="1"/>
        <end position="20"/>
    </location>
</feature>
<dbReference type="Pfam" id="PF00411">
    <property type="entry name" value="Ribosomal_S11"/>
    <property type="match status" value="1"/>
</dbReference>
<evidence type="ECO:0000313" key="9">
    <source>
        <dbReference type="EMBL" id="CCC10379.1"/>
    </source>
</evidence>
<dbReference type="PANTHER" id="PTHR11759">
    <property type="entry name" value="40S RIBOSOMAL PROTEIN S14/30S RIBOSOMAL PROTEIN S11"/>
    <property type="match status" value="1"/>
</dbReference>
<dbReference type="OrthoDB" id="1654884at2759"/>
<evidence type="ECO:0000313" key="10">
    <source>
        <dbReference type="Proteomes" id="UP000001881"/>
    </source>
</evidence>
<dbReference type="GO" id="GO:1990904">
    <property type="term" value="C:ribonucleoprotein complex"/>
    <property type="evidence" value="ECO:0007669"/>
    <property type="project" value="UniProtKB-KW"/>
</dbReference>